<dbReference type="Proteomes" id="UP001470230">
    <property type="component" value="Unassembled WGS sequence"/>
</dbReference>
<dbReference type="PROSITE" id="PS50011">
    <property type="entry name" value="PROTEIN_KINASE_DOM"/>
    <property type="match status" value="1"/>
</dbReference>
<name>A0ABR2GRT4_9EUKA</name>
<keyword evidence="2" id="KW-0418">Kinase</keyword>
<evidence type="ECO:0000313" key="3">
    <source>
        <dbReference type="Proteomes" id="UP001470230"/>
    </source>
</evidence>
<gene>
    <name evidence="2" type="ORF">M9Y10_037580</name>
</gene>
<dbReference type="InterPro" id="IPR000719">
    <property type="entry name" value="Prot_kinase_dom"/>
</dbReference>
<dbReference type="GO" id="GO:0016301">
    <property type="term" value="F:kinase activity"/>
    <property type="evidence" value="ECO:0007669"/>
    <property type="project" value="UniProtKB-KW"/>
</dbReference>
<dbReference type="EMBL" id="JAPFFF010000064">
    <property type="protein sequence ID" value="KAK8836644.1"/>
    <property type="molecule type" value="Genomic_DNA"/>
</dbReference>
<dbReference type="Pfam" id="PF00069">
    <property type="entry name" value="Pkinase"/>
    <property type="match status" value="1"/>
</dbReference>
<organism evidence="2 3">
    <name type="scientific">Tritrichomonas musculus</name>
    <dbReference type="NCBI Taxonomy" id="1915356"/>
    <lineage>
        <taxon>Eukaryota</taxon>
        <taxon>Metamonada</taxon>
        <taxon>Parabasalia</taxon>
        <taxon>Tritrichomonadida</taxon>
        <taxon>Tritrichomonadidae</taxon>
        <taxon>Tritrichomonas</taxon>
    </lineage>
</organism>
<dbReference type="PROSITE" id="PS00108">
    <property type="entry name" value="PROTEIN_KINASE_ST"/>
    <property type="match status" value="1"/>
</dbReference>
<accession>A0ABR2GRT4</accession>
<comment type="caution">
    <text evidence="2">The sequence shown here is derived from an EMBL/GenBank/DDBJ whole genome shotgun (WGS) entry which is preliminary data.</text>
</comment>
<dbReference type="InterPro" id="IPR011009">
    <property type="entry name" value="Kinase-like_dom_sf"/>
</dbReference>
<keyword evidence="3" id="KW-1185">Reference proteome</keyword>
<dbReference type="Gene3D" id="1.10.510.10">
    <property type="entry name" value="Transferase(Phosphotransferase) domain 1"/>
    <property type="match status" value="1"/>
</dbReference>
<feature type="domain" description="Protein kinase" evidence="1">
    <location>
        <begin position="1"/>
        <end position="150"/>
    </location>
</feature>
<protein>
    <submittedName>
        <fullName evidence="2">Tyrosine-protein kinase jak2</fullName>
    </submittedName>
</protein>
<dbReference type="SUPFAM" id="SSF56112">
    <property type="entry name" value="Protein kinase-like (PK-like)"/>
    <property type="match status" value="1"/>
</dbReference>
<proteinExistence type="predicted"/>
<sequence>MRALKIEGATIEDVKNAQKEFQVLYSLHHSCIFRSIAINPTKVLSEKTGTQDEVATVALFIEFIDFTLKDCLVKDMARSTLKARIIVEISHGKKYINSKKLIYRDLKIGNIMLSSVLQAKLIDFGLVGINEILFDEEMLSALKMTKKGRS</sequence>
<dbReference type="InterPro" id="IPR008271">
    <property type="entry name" value="Ser/Thr_kinase_AS"/>
</dbReference>
<evidence type="ECO:0000313" key="2">
    <source>
        <dbReference type="EMBL" id="KAK8836644.1"/>
    </source>
</evidence>
<evidence type="ECO:0000259" key="1">
    <source>
        <dbReference type="PROSITE" id="PS50011"/>
    </source>
</evidence>
<keyword evidence="2" id="KW-0808">Transferase</keyword>
<reference evidence="2 3" key="1">
    <citation type="submission" date="2024-04" db="EMBL/GenBank/DDBJ databases">
        <title>Tritrichomonas musculus Genome.</title>
        <authorList>
            <person name="Alves-Ferreira E."/>
            <person name="Grigg M."/>
            <person name="Lorenzi H."/>
            <person name="Galac M."/>
        </authorList>
    </citation>
    <scope>NUCLEOTIDE SEQUENCE [LARGE SCALE GENOMIC DNA]</scope>
    <source>
        <strain evidence="2 3">EAF2021</strain>
    </source>
</reference>